<comment type="pathway">
    <text evidence="3">Amino-acid degradation; L-phenylalanine degradation; acetoacetate and fumarate from L-phenylalanine: step 6/6.</text>
</comment>
<feature type="binding site" evidence="13">
    <location>
        <position position="213"/>
    </location>
    <ligand>
        <name>Ca(2+)</name>
        <dbReference type="ChEBI" id="CHEBI:29108"/>
    </ligand>
</feature>
<feature type="binding site" evidence="13">
    <location>
        <position position="269"/>
    </location>
    <ligand>
        <name>Mg(2+)</name>
        <dbReference type="ChEBI" id="CHEBI:18420"/>
    </ligand>
</feature>
<sequence>MARLNATHDPALRSWVESANAPGAEFPIQNLPLGVFRRRGEAAARARGGVAIGDRILDLAAAVGAGLFAGGAAEEAARAAAGPALNPLMAMGNAAASALRARVSALLAAGAPERARVEPLLVPMAEAEMLPPAAIGAFTDFLTSTYHTERGGRRTRPDSPLPPNFKHLPVAYNSRASSVRVSGEAVRRPNGQRQRPDGTVHFGPCEALDFELELGLFVGPGNPLGEPVHMDFAPDHMFGYCLLNDWSARDIQRWESHPLGPFLSKSFATSISPWVVTGEALEPFRAPAFPRAAGDPEPLPYLRSEADRREGLMDIRMEAFLLTPRMRERGEAPARVTATRFANMYWTFAQMLTHHMSNGCNLRPGDLLGSGTASGPTDESRACMAELTEAGTQPLALPNGETRRWLEDGDEVIFRARAERDGFVPIGFGECRGRIAPAPAWPRGRDDV</sequence>
<dbReference type="SUPFAM" id="SSF63433">
    <property type="entry name" value="Fumarylacetoacetate hydrolase, FAH, N-terminal domain"/>
    <property type="match status" value="1"/>
</dbReference>
<dbReference type="GO" id="GO:0006572">
    <property type="term" value="P:L-tyrosine catabolic process"/>
    <property type="evidence" value="ECO:0007669"/>
    <property type="project" value="UniProtKB-KW"/>
</dbReference>
<feature type="binding site" evidence="12">
    <location>
        <position position="252"/>
    </location>
    <ligand>
        <name>substrate</name>
    </ligand>
</feature>
<evidence type="ECO:0000256" key="2">
    <source>
        <dbReference type="ARBA" id="ARBA00001946"/>
    </source>
</evidence>
<evidence type="ECO:0000256" key="1">
    <source>
        <dbReference type="ARBA" id="ARBA00001913"/>
    </source>
</evidence>
<feature type="binding site" evidence="13">
    <location>
        <position position="140"/>
    </location>
    <ligand>
        <name>Ca(2+)</name>
        <dbReference type="ChEBI" id="CHEBI:29108"/>
    </ligand>
</feature>
<dbReference type="Gene3D" id="2.30.30.230">
    <property type="entry name" value="Fumarylacetoacetase, N-terminal domain"/>
    <property type="match status" value="1"/>
</dbReference>
<protein>
    <recommendedName>
        <fullName evidence="4">fumarylacetoacetase</fullName>
        <ecNumber evidence="4">3.7.1.2</ecNumber>
    </recommendedName>
</protein>
<evidence type="ECO:0000256" key="12">
    <source>
        <dbReference type="PIRSR" id="PIRSR605959-2"/>
    </source>
</evidence>
<keyword evidence="8 13" id="KW-0460">Magnesium</keyword>
<feature type="binding site" evidence="12">
    <location>
        <position position="372"/>
    </location>
    <ligand>
        <name>substrate</name>
    </ligand>
</feature>
<evidence type="ECO:0000256" key="8">
    <source>
        <dbReference type="ARBA" id="ARBA00022842"/>
    </source>
</evidence>
<dbReference type="AlphaFoldDB" id="A0A8J2ZA77"/>
<feature type="binding site" evidence="13">
    <location>
        <position position="265"/>
    </location>
    <ligand>
        <name>Mg(2+)</name>
        <dbReference type="ChEBI" id="CHEBI:18420"/>
    </ligand>
</feature>
<dbReference type="UniPathway" id="UPA00139">
    <property type="reaction ID" value="UER00341"/>
</dbReference>
<feature type="domain" description="Fumarylacetoacetase-like C-terminal" evidence="15">
    <location>
        <begin position="144"/>
        <end position="435"/>
    </location>
</feature>
<gene>
    <name evidence="17" type="primary">fahA</name>
    <name evidence="17" type="ORF">GCM10010964_14340</name>
</gene>
<keyword evidence="18" id="KW-1185">Reference proteome</keyword>
<dbReference type="Gene3D" id="3.90.850.10">
    <property type="entry name" value="Fumarylacetoacetase-like, C-terminal domain"/>
    <property type="match status" value="1"/>
</dbReference>
<dbReference type="InterPro" id="IPR011234">
    <property type="entry name" value="Fumarylacetoacetase-like_C"/>
</dbReference>
<keyword evidence="6" id="KW-0378">Hydrolase</keyword>
<evidence type="ECO:0000256" key="4">
    <source>
        <dbReference type="ARBA" id="ARBA00012094"/>
    </source>
</evidence>
<accession>A0A8J2ZA77</accession>
<evidence type="ECO:0000256" key="3">
    <source>
        <dbReference type="ARBA" id="ARBA00004782"/>
    </source>
</evidence>
<keyword evidence="10" id="KW-0585">Phenylalanine catabolism</keyword>
<evidence type="ECO:0000256" key="11">
    <source>
        <dbReference type="PIRSR" id="PIRSR605959-1"/>
    </source>
</evidence>
<dbReference type="RefSeq" id="WP_188899320.1">
    <property type="nucleotide sequence ID" value="NZ_BMKS01000003.1"/>
</dbReference>
<evidence type="ECO:0000256" key="13">
    <source>
        <dbReference type="PIRSR" id="PIRSR605959-3"/>
    </source>
</evidence>
<feature type="binding site" evidence="13">
    <location>
        <position position="245"/>
    </location>
    <ligand>
        <name>Mg(2+)</name>
        <dbReference type="ChEBI" id="CHEBI:18420"/>
    </ligand>
</feature>
<evidence type="ECO:0000313" key="17">
    <source>
        <dbReference type="EMBL" id="GGG27527.1"/>
    </source>
</evidence>
<dbReference type="Pfam" id="PF01557">
    <property type="entry name" value="FAA_hydrolase"/>
    <property type="match status" value="1"/>
</dbReference>
<dbReference type="NCBIfam" id="TIGR01266">
    <property type="entry name" value="fum_ac_acetase"/>
    <property type="match status" value="1"/>
</dbReference>
<evidence type="ECO:0000256" key="7">
    <source>
        <dbReference type="ARBA" id="ARBA00022837"/>
    </source>
</evidence>
<dbReference type="GO" id="GO:0006559">
    <property type="term" value="P:L-phenylalanine catabolic process"/>
    <property type="evidence" value="ECO:0007669"/>
    <property type="project" value="UniProtKB-UniPathway"/>
</dbReference>
<dbReference type="Pfam" id="PF09298">
    <property type="entry name" value="FAA_hydrolase_N"/>
    <property type="match status" value="1"/>
</dbReference>
<dbReference type="InterPro" id="IPR036663">
    <property type="entry name" value="Fumarylacetoacetase_C_sf"/>
</dbReference>
<feature type="binding site" evidence="12">
    <location>
        <position position="156"/>
    </location>
    <ligand>
        <name>substrate</name>
    </ligand>
</feature>
<name>A0A8J2ZA77_9PROT</name>
<evidence type="ECO:0000256" key="6">
    <source>
        <dbReference type="ARBA" id="ARBA00022801"/>
    </source>
</evidence>
<dbReference type="SUPFAM" id="SSF56529">
    <property type="entry name" value="FAH"/>
    <property type="match status" value="1"/>
</dbReference>
<dbReference type="InterPro" id="IPR005959">
    <property type="entry name" value="Fumarylacetoacetase"/>
</dbReference>
<dbReference type="GO" id="GO:0004334">
    <property type="term" value="F:fumarylacetoacetase activity"/>
    <property type="evidence" value="ECO:0007669"/>
    <property type="project" value="UniProtKB-EC"/>
</dbReference>
<dbReference type="InterPro" id="IPR015377">
    <property type="entry name" value="Fumarylacetoacetase_N"/>
</dbReference>
<dbReference type="PANTHER" id="PTHR43069:SF2">
    <property type="entry name" value="FUMARYLACETOACETASE"/>
    <property type="match status" value="1"/>
</dbReference>
<dbReference type="Proteomes" id="UP000597507">
    <property type="component" value="Unassembled WGS sequence"/>
</dbReference>
<comment type="cofactor">
    <cofactor evidence="1 13">
        <name>Ca(2+)</name>
        <dbReference type="ChEBI" id="CHEBI:29108"/>
    </cofactor>
</comment>
<feature type="domain" description="Fumarylacetoacetase N-terminal" evidence="16">
    <location>
        <begin position="29"/>
        <end position="130"/>
    </location>
</feature>
<dbReference type="EMBL" id="BMKS01000003">
    <property type="protein sequence ID" value="GGG27527.1"/>
    <property type="molecule type" value="Genomic_DNA"/>
</dbReference>
<keyword evidence="5 13" id="KW-0479">Metal-binding</keyword>
<comment type="cofactor">
    <cofactor evidence="2 13">
        <name>Mg(2+)</name>
        <dbReference type="ChEBI" id="CHEBI:18420"/>
    </cofactor>
</comment>
<feature type="region of interest" description="Disordered" evidence="14">
    <location>
        <begin position="181"/>
        <end position="200"/>
    </location>
</feature>
<comment type="caution">
    <text evidence="17">The sequence shown here is derived from an EMBL/GenBank/DDBJ whole genome shotgun (WGS) entry which is preliminary data.</text>
</comment>
<organism evidence="17 18">
    <name type="scientific">Caldovatus sediminis</name>
    <dbReference type="NCBI Taxonomy" id="2041189"/>
    <lineage>
        <taxon>Bacteria</taxon>
        <taxon>Pseudomonadati</taxon>
        <taxon>Pseudomonadota</taxon>
        <taxon>Alphaproteobacteria</taxon>
        <taxon>Acetobacterales</taxon>
        <taxon>Roseomonadaceae</taxon>
        <taxon>Caldovatus</taxon>
    </lineage>
</organism>
<dbReference type="EC" id="3.7.1.2" evidence="4"/>
<dbReference type="PANTHER" id="PTHR43069">
    <property type="entry name" value="FUMARYLACETOACETASE"/>
    <property type="match status" value="1"/>
</dbReference>
<feature type="binding site" evidence="13">
    <location>
        <position position="211"/>
    </location>
    <ligand>
        <name>Ca(2+)</name>
        <dbReference type="ChEBI" id="CHEBI:29108"/>
    </ligand>
</feature>
<evidence type="ECO:0000259" key="16">
    <source>
        <dbReference type="Pfam" id="PF09298"/>
    </source>
</evidence>
<evidence type="ECO:0000256" key="10">
    <source>
        <dbReference type="ARBA" id="ARBA00023232"/>
    </source>
</evidence>
<dbReference type="InterPro" id="IPR036462">
    <property type="entry name" value="Fumarylacetoacetase_N_sf"/>
</dbReference>
<reference evidence="17 18" key="1">
    <citation type="journal article" date="2014" name="Int. J. Syst. Evol. Microbiol.">
        <title>Complete genome sequence of Corynebacterium casei LMG S-19264T (=DSM 44701T), isolated from a smear-ripened cheese.</title>
        <authorList>
            <consortium name="US DOE Joint Genome Institute (JGI-PGF)"/>
            <person name="Walter F."/>
            <person name="Albersmeier A."/>
            <person name="Kalinowski J."/>
            <person name="Ruckert C."/>
        </authorList>
    </citation>
    <scope>NUCLEOTIDE SEQUENCE [LARGE SCALE GENOMIC DNA]</scope>
    <source>
        <strain evidence="17 18">CGMCC 1.16330</strain>
    </source>
</reference>
<evidence type="ECO:0000259" key="15">
    <source>
        <dbReference type="Pfam" id="PF01557"/>
    </source>
</evidence>
<feature type="active site" description="Proton acceptor" evidence="11">
    <location>
        <position position="147"/>
    </location>
</feature>
<evidence type="ECO:0000313" key="18">
    <source>
        <dbReference type="Proteomes" id="UP000597507"/>
    </source>
</evidence>
<keyword evidence="7 13" id="KW-0106">Calcium</keyword>
<proteinExistence type="predicted"/>
<dbReference type="GO" id="GO:1902000">
    <property type="term" value="P:homogentisate catabolic process"/>
    <property type="evidence" value="ECO:0007669"/>
    <property type="project" value="TreeGrafter"/>
</dbReference>
<evidence type="ECO:0000256" key="9">
    <source>
        <dbReference type="ARBA" id="ARBA00022878"/>
    </source>
</evidence>
<dbReference type="GO" id="GO:0046872">
    <property type="term" value="F:metal ion binding"/>
    <property type="evidence" value="ECO:0007669"/>
    <property type="project" value="UniProtKB-KW"/>
</dbReference>
<keyword evidence="9" id="KW-0828">Tyrosine catabolism</keyword>
<feature type="binding site" evidence="13">
    <location>
        <position position="245"/>
    </location>
    <ligand>
        <name>Ca(2+)</name>
        <dbReference type="ChEBI" id="CHEBI:29108"/>
    </ligand>
</feature>
<evidence type="ECO:0000256" key="14">
    <source>
        <dbReference type="SAM" id="MobiDB-lite"/>
    </source>
</evidence>
<evidence type="ECO:0000256" key="5">
    <source>
        <dbReference type="ARBA" id="ARBA00022723"/>
    </source>
</evidence>